<proteinExistence type="predicted"/>
<dbReference type="Gene3D" id="3.90.1640.10">
    <property type="entry name" value="inorganic pyrophosphatase (n-terminal core)"/>
    <property type="match status" value="1"/>
</dbReference>
<dbReference type="Pfam" id="PF02272">
    <property type="entry name" value="DHHA1"/>
    <property type="match status" value="1"/>
</dbReference>
<accession>A0A1W1VEZ1</accession>
<dbReference type="OrthoDB" id="9803668at2"/>
<dbReference type="InterPro" id="IPR001667">
    <property type="entry name" value="DDH_dom"/>
</dbReference>
<evidence type="ECO:0000313" key="4">
    <source>
        <dbReference type="Proteomes" id="UP000192582"/>
    </source>
</evidence>
<dbReference type="AlphaFoldDB" id="A0A1W1VEZ1"/>
<dbReference type="Proteomes" id="UP000192582">
    <property type="component" value="Unassembled WGS sequence"/>
</dbReference>
<feature type="domain" description="DHHA1" evidence="2">
    <location>
        <begin position="243"/>
        <end position="313"/>
    </location>
</feature>
<dbReference type="InterPro" id="IPR051319">
    <property type="entry name" value="Oligoribo/pAp-PDE_c-di-AMP_PDE"/>
</dbReference>
<sequence>MTGMNEAAATYARDVAAVAAKLAEHRGPIVVLSHENPDGDALGSVLGLTRALRALGKTVITPMDVPRYLRFLASPGEINPPLSEWPENALAAVLDVDNNDPERVAGADLTTFTGEVVNVDHHGTNARHAAAMVVDPGRPATTMMIADVVDALGAPWSEPVATPLMLGLITDTGSFKFESVTPEAFEAAARLRAHGARLGWISDQLGQHPRSYYILLREVLSTMEFLHGGRVVFAHVDDAMLARAGSTWEDVESYVSLLRGAEGAELAVMIKDFGERVKLSLRSRGNVSAQNVAVTLGGGGHVPAAGASLALPYPQVRLLLEDAVNAELARADAELVEV</sequence>
<dbReference type="STRING" id="695939.SAMN00790413_01370"/>
<dbReference type="Gene3D" id="3.10.310.30">
    <property type="match status" value="1"/>
</dbReference>
<dbReference type="EMBL" id="FWWU01000009">
    <property type="protein sequence ID" value="SMB91942.1"/>
    <property type="molecule type" value="Genomic_DNA"/>
</dbReference>
<organism evidence="3 4">
    <name type="scientific">Deinococcus hopiensis KR-140</name>
    <dbReference type="NCBI Taxonomy" id="695939"/>
    <lineage>
        <taxon>Bacteria</taxon>
        <taxon>Thermotogati</taxon>
        <taxon>Deinococcota</taxon>
        <taxon>Deinococci</taxon>
        <taxon>Deinococcales</taxon>
        <taxon>Deinococcaceae</taxon>
        <taxon>Deinococcus</taxon>
    </lineage>
</organism>
<dbReference type="GO" id="GO:0003676">
    <property type="term" value="F:nucleic acid binding"/>
    <property type="evidence" value="ECO:0007669"/>
    <property type="project" value="InterPro"/>
</dbReference>
<dbReference type="SUPFAM" id="SSF64182">
    <property type="entry name" value="DHH phosphoesterases"/>
    <property type="match status" value="1"/>
</dbReference>
<dbReference type="Pfam" id="PF01368">
    <property type="entry name" value="DHH"/>
    <property type="match status" value="1"/>
</dbReference>
<dbReference type="PANTHER" id="PTHR47618:SF1">
    <property type="entry name" value="BIFUNCTIONAL OLIGORIBONUCLEASE AND PAP PHOSPHATASE NRNA"/>
    <property type="match status" value="1"/>
</dbReference>
<evidence type="ECO:0000259" key="2">
    <source>
        <dbReference type="Pfam" id="PF02272"/>
    </source>
</evidence>
<feature type="domain" description="DDH" evidence="1">
    <location>
        <begin position="29"/>
        <end position="167"/>
    </location>
</feature>
<dbReference type="InterPro" id="IPR003156">
    <property type="entry name" value="DHHA1_dom"/>
</dbReference>
<evidence type="ECO:0000313" key="3">
    <source>
        <dbReference type="EMBL" id="SMB91942.1"/>
    </source>
</evidence>
<dbReference type="RefSeq" id="WP_084048849.1">
    <property type="nucleotide sequence ID" value="NZ_FWWU01000009.1"/>
</dbReference>
<protein>
    <submittedName>
        <fullName evidence="3">Phosphoesterase RecJ domain-containing protein</fullName>
    </submittedName>
</protein>
<keyword evidence="4" id="KW-1185">Reference proteome</keyword>
<dbReference type="InterPro" id="IPR038763">
    <property type="entry name" value="DHH_sf"/>
</dbReference>
<reference evidence="3 4" key="1">
    <citation type="submission" date="2017-04" db="EMBL/GenBank/DDBJ databases">
        <authorList>
            <person name="Afonso C.L."/>
            <person name="Miller P.J."/>
            <person name="Scott M.A."/>
            <person name="Spackman E."/>
            <person name="Goraichik I."/>
            <person name="Dimitrov K.M."/>
            <person name="Suarez D.L."/>
            <person name="Swayne D.E."/>
        </authorList>
    </citation>
    <scope>NUCLEOTIDE SEQUENCE [LARGE SCALE GENOMIC DNA]</scope>
    <source>
        <strain evidence="3 4">KR-140</strain>
    </source>
</reference>
<name>A0A1W1VEZ1_9DEIO</name>
<evidence type="ECO:0000259" key="1">
    <source>
        <dbReference type="Pfam" id="PF01368"/>
    </source>
</evidence>
<dbReference type="PANTHER" id="PTHR47618">
    <property type="entry name" value="BIFUNCTIONAL OLIGORIBONUCLEASE AND PAP PHOSPHATASE NRNA"/>
    <property type="match status" value="1"/>
</dbReference>
<gene>
    <name evidence="3" type="ORF">SAMN00790413_01370</name>
</gene>